<evidence type="ECO:0000313" key="11">
    <source>
        <dbReference type="Proteomes" id="UP000318704"/>
    </source>
</evidence>
<dbReference type="GO" id="GO:0017038">
    <property type="term" value="P:protein import"/>
    <property type="evidence" value="ECO:0007669"/>
    <property type="project" value="TreeGrafter"/>
</dbReference>
<dbReference type="PANTHER" id="PTHR30625">
    <property type="entry name" value="PROTEIN TOLQ"/>
    <property type="match status" value="1"/>
</dbReference>
<dbReference type="InterPro" id="IPR002898">
    <property type="entry name" value="MotA_ExbB_proton_chnl"/>
</dbReference>
<name>A0A517W443_9PLAN</name>
<gene>
    <name evidence="10" type="ORF">V144x_55360</name>
</gene>
<comment type="similarity">
    <text evidence="6">Belongs to the exbB/tolQ family.</text>
</comment>
<dbReference type="RefSeq" id="WP_232102653.1">
    <property type="nucleotide sequence ID" value="NZ_CP037920.1"/>
</dbReference>
<keyword evidence="5 8" id="KW-0472">Membrane</keyword>
<evidence type="ECO:0000256" key="4">
    <source>
        <dbReference type="ARBA" id="ARBA00022989"/>
    </source>
</evidence>
<feature type="transmembrane region" description="Helical" evidence="8">
    <location>
        <begin position="29"/>
        <end position="48"/>
    </location>
</feature>
<dbReference type="PANTHER" id="PTHR30625:SF11">
    <property type="entry name" value="MOTA_TOLQ_EXBB PROTON CHANNEL DOMAIN-CONTAINING PROTEIN"/>
    <property type="match status" value="1"/>
</dbReference>
<dbReference type="KEGG" id="gaw:V144x_55360"/>
<dbReference type="EMBL" id="CP037920">
    <property type="protein sequence ID" value="QDU00023.1"/>
    <property type="molecule type" value="Genomic_DNA"/>
</dbReference>
<feature type="transmembrane region" description="Helical" evidence="8">
    <location>
        <begin position="243"/>
        <end position="269"/>
    </location>
</feature>
<keyword evidence="4 8" id="KW-1133">Transmembrane helix</keyword>
<evidence type="ECO:0000256" key="2">
    <source>
        <dbReference type="ARBA" id="ARBA00022475"/>
    </source>
</evidence>
<evidence type="ECO:0000313" key="10">
    <source>
        <dbReference type="EMBL" id="QDU00023.1"/>
    </source>
</evidence>
<feature type="domain" description="MotA/TolQ/ExbB proton channel" evidence="9">
    <location>
        <begin position="161"/>
        <end position="281"/>
    </location>
</feature>
<dbReference type="InterPro" id="IPR050790">
    <property type="entry name" value="ExbB/TolQ_transport"/>
</dbReference>
<evidence type="ECO:0000256" key="5">
    <source>
        <dbReference type="ARBA" id="ARBA00023136"/>
    </source>
</evidence>
<evidence type="ECO:0000256" key="6">
    <source>
        <dbReference type="RuleBase" id="RU004057"/>
    </source>
</evidence>
<feature type="transmembrane region" description="Helical" evidence="8">
    <location>
        <begin position="202"/>
        <end position="223"/>
    </location>
</feature>
<dbReference type="Proteomes" id="UP000318704">
    <property type="component" value="Chromosome"/>
</dbReference>
<evidence type="ECO:0000256" key="7">
    <source>
        <dbReference type="SAM" id="MobiDB-lite"/>
    </source>
</evidence>
<dbReference type="GO" id="GO:0005886">
    <property type="term" value="C:plasma membrane"/>
    <property type="evidence" value="ECO:0007669"/>
    <property type="project" value="UniProtKB-SubCell"/>
</dbReference>
<dbReference type="Pfam" id="PF01618">
    <property type="entry name" value="MotA_ExbB"/>
    <property type="match status" value="1"/>
</dbReference>
<protein>
    <submittedName>
        <fullName evidence="10">Colicin uptake protein TolQ</fullName>
    </submittedName>
</protein>
<reference evidence="10 11" key="1">
    <citation type="submission" date="2019-03" db="EMBL/GenBank/DDBJ databases">
        <title>Deep-cultivation of Planctomycetes and their phenomic and genomic characterization uncovers novel biology.</title>
        <authorList>
            <person name="Wiegand S."/>
            <person name="Jogler M."/>
            <person name="Boedeker C."/>
            <person name="Pinto D."/>
            <person name="Vollmers J."/>
            <person name="Rivas-Marin E."/>
            <person name="Kohn T."/>
            <person name="Peeters S.H."/>
            <person name="Heuer A."/>
            <person name="Rast P."/>
            <person name="Oberbeckmann S."/>
            <person name="Bunk B."/>
            <person name="Jeske O."/>
            <person name="Meyerdierks A."/>
            <person name="Storesund J.E."/>
            <person name="Kallscheuer N."/>
            <person name="Luecker S."/>
            <person name="Lage O.M."/>
            <person name="Pohl T."/>
            <person name="Merkel B.J."/>
            <person name="Hornburger P."/>
            <person name="Mueller R.-W."/>
            <person name="Bruemmer F."/>
            <person name="Labrenz M."/>
            <person name="Spormann A.M."/>
            <person name="Op den Camp H."/>
            <person name="Overmann J."/>
            <person name="Amann R."/>
            <person name="Jetten M.S.M."/>
            <person name="Mascher T."/>
            <person name="Medema M.H."/>
            <person name="Devos D.P."/>
            <person name="Kaster A.-K."/>
            <person name="Ovreas L."/>
            <person name="Rohde M."/>
            <person name="Galperin M.Y."/>
            <person name="Jogler C."/>
        </authorList>
    </citation>
    <scope>NUCLEOTIDE SEQUENCE [LARGE SCALE GENOMIC DNA]</scope>
    <source>
        <strain evidence="10 11">V144</strain>
    </source>
</reference>
<feature type="transmembrane region" description="Helical" evidence="8">
    <location>
        <begin position="99"/>
        <end position="118"/>
    </location>
</feature>
<keyword evidence="6" id="KW-0653">Protein transport</keyword>
<evidence type="ECO:0000256" key="8">
    <source>
        <dbReference type="SAM" id="Phobius"/>
    </source>
</evidence>
<comment type="subcellular location">
    <subcellularLocation>
        <location evidence="1">Cell membrane</location>
        <topology evidence="1">Multi-pass membrane protein</topology>
    </subcellularLocation>
    <subcellularLocation>
        <location evidence="6">Membrane</location>
        <topology evidence="6">Multi-pass membrane protein</topology>
    </subcellularLocation>
</comment>
<accession>A0A517W443</accession>
<proteinExistence type="inferred from homology"/>
<evidence type="ECO:0000259" key="9">
    <source>
        <dbReference type="Pfam" id="PF01618"/>
    </source>
</evidence>
<keyword evidence="3 8" id="KW-0812">Transmembrane</keyword>
<sequence length="321" mass="34860">MVNFISNQQNPSADHPHRGKSTNFTFIRLSRLLLPFVVISVIALLMIADSTEAQERLPDVVESIDGKFVEAEGPLPDGVLPVKRNSGIPSTPEAIIDEMGYFLLPFVIASIISMWFIIERLVILRTARVIPRHFVSRFLKLLKDGKLNARSALKLCEENPSPIASVFAHGVRKWGKPSVEVEQAIIDGGERQLSQLRKHLRVINGVATVAPLMGLLGTVIGMIQAFNEIANSSAMGKAEELAIGIAMALLTTAFGLGIAIPSLIMYMYLAGRVDALVMEMDQNSQDLVHLISAEGLATNAASRKTTAPAPKSKPTKTRSTS</sequence>
<feature type="region of interest" description="Disordered" evidence="7">
    <location>
        <begin position="301"/>
        <end position="321"/>
    </location>
</feature>
<keyword evidence="2" id="KW-1003">Cell membrane</keyword>
<dbReference type="AlphaFoldDB" id="A0A517W443"/>
<evidence type="ECO:0000256" key="3">
    <source>
        <dbReference type="ARBA" id="ARBA00022692"/>
    </source>
</evidence>
<evidence type="ECO:0000256" key="1">
    <source>
        <dbReference type="ARBA" id="ARBA00004651"/>
    </source>
</evidence>
<organism evidence="10 11">
    <name type="scientific">Gimesia aquarii</name>
    <dbReference type="NCBI Taxonomy" id="2527964"/>
    <lineage>
        <taxon>Bacteria</taxon>
        <taxon>Pseudomonadati</taxon>
        <taxon>Planctomycetota</taxon>
        <taxon>Planctomycetia</taxon>
        <taxon>Planctomycetales</taxon>
        <taxon>Planctomycetaceae</taxon>
        <taxon>Gimesia</taxon>
    </lineage>
</organism>
<keyword evidence="6" id="KW-0813">Transport</keyword>